<comment type="caution">
    <text evidence="1">The sequence shown here is derived from an EMBL/GenBank/DDBJ whole genome shotgun (WGS) entry which is preliminary data.</text>
</comment>
<dbReference type="AlphaFoldDB" id="A0A918YUG8"/>
<dbReference type="PANTHER" id="PTHR38453:SF1">
    <property type="entry name" value="CYTOPLASMIC PROTEIN"/>
    <property type="match status" value="1"/>
</dbReference>
<dbReference type="RefSeq" id="WP_386112695.1">
    <property type="nucleotide sequence ID" value="NZ_JBHRUD010000001.1"/>
</dbReference>
<sequence>MSRSMPWRAERWPERLRRAWRAACVAARMAVGLPDYDRYVAHARRMHPERPPMTREEFFRERLAARYGRGRSRCC</sequence>
<evidence type="ECO:0008006" key="3">
    <source>
        <dbReference type="Google" id="ProtNLM"/>
    </source>
</evidence>
<evidence type="ECO:0000313" key="1">
    <source>
        <dbReference type="EMBL" id="GHE24891.1"/>
    </source>
</evidence>
<proteinExistence type="predicted"/>
<dbReference type="EMBL" id="BNCF01000001">
    <property type="protein sequence ID" value="GHE24891.1"/>
    <property type="molecule type" value="Genomic_DNA"/>
</dbReference>
<reference evidence="1" key="2">
    <citation type="submission" date="2020-09" db="EMBL/GenBank/DDBJ databases">
        <authorList>
            <person name="Sun Q."/>
            <person name="Kim S."/>
        </authorList>
    </citation>
    <scope>NUCLEOTIDE SEQUENCE</scope>
    <source>
        <strain evidence="1">KCTC 32020</strain>
    </source>
</reference>
<accession>A0A918YUG8</accession>
<dbReference type="Pfam" id="PF04328">
    <property type="entry name" value="Sel_put"/>
    <property type="match status" value="1"/>
</dbReference>
<organism evidence="1 2">
    <name type="scientific">Vulcaniibacterium thermophilum</name>
    <dbReference type="NCBI Taxonomy" id="1169913"/>
    <lineage>
        <taxon>Bacteria</taxon>
        <taxon>Pseudomonadati</taxon>
        <taxon>Pseudomonadota</taxon>
        <taxon>Gammaproteobacteria</taxon>
        <taxon>Lysobacterales</taxon>
        <taxon>Lysobacteraceae</taxon>
        <taxon>Vulcaniibacterium</taxon>
    </lineage>
</organism>
<name>A0A918YUG8_9GAMM</name>
<gene>
    <name evidence="1" type="ORF">GCM10007167_00820</name>
</gene>
<dbReference type="InterPro" id="IPR007423">
    <property type="entry name" value="Sel_put"/>
</dbReference>
<evidence type="ECO:0000313" key="2">
    <source>
        <dbReference type="Proteomes" id="UP000636453"/>
    </source>
</evidence>
<dbReference type="PANTHER" id="PTHR38453">
    <property type="entry name" value="CYTOPLASMIC PROTEIN-RELATED"/>
    <property type="match status" value="1"/>
</dbReference>
<reference evidence="1" key="1">
    <citation type="journal article" date="2014" name="Int. J. Syst. Evol. Microbiol.">
        <title>Complete genome sequence of Corynebacterium casei LMG S-19264T (=DSM 44701T), isolated from a smear-ripened cheese.</title>
        <authorList>
            <consortium name="US DOE Joint Genome Institute (JGI-PGF)"/>
            <person name="Walter F."/>
            <person name="Albersmeier A."/>
            <person name="Kalinowski J."/>
            <person name="Ruckert C."/>
        </authorList>
    </citation>
    <scope>NUCLEOTIDE SEQUENCE</scope>
    <source>
        <strain evidence="1">KCTC 32020</strain>
    </source>
</reference>
<protein>
    <recommendedName>
        <fullName evidence="3">YbdD/YjiX family protein</fullName>
    </recommendedName>
</protein>
<dbReference type="Proteomes" id="UP000636453">
    <property type="component" value="Unassembled WGS sequence"/>
</dbReference>
<keyword evidence="2" id="KW-1185">Reference proteome</keyword>